<sequence>MYVLSKNRMQIINLEQVTAMYLGVDETSIKVDFANGRGSQIGKYVSDTYAKKALELLILAIGRRGEAFSMPTDEEIRELLGNQEPKKHNIGGKKQKGHGGS</sequence>
<dbReference type="EMBL" id="BK016214">
    <property type="protein sequence ID" value="DAG02769.1"/>
    <property type="molecule type" value="Genomic_DNA"/>
</dbReference>
<reference evidence="2" key="1">
    <citation type="journal article" date="2021" name="Proc. Natl. Acad. Sci. U.S.A.">
        <title>A Catalog of Tens of Thousands of Viruses from Human Metagenomes Reveals Hidden Associations with Chronic Diseases.</title>
        <authorList>
            <person name="Tisza M.J."/>
            <person name="Buck C.B."/>
        </authorList>
    </citation>
    <scope>NUCLEOTIDE SEQUENCE</scope>
    <source>
        <strain evidence="2">Ctiuu37</strain>
    </source>
</reference>
<organism evidence="2">
    <name type="scientific">Siphoviridae sp. ctiuu37</name>
    <dbReference type="NCBI Taxonomy" id="2825628"/>
    <lineage>
        <taxon>Viruses</taxon>
        <taxon>Duplodnaviria</taxon>
        <taxon>Heunggongvirae</taxon>
        <taxon>Uroviricota</taxon>
        <taxon>Caudoviricetes</taxon>
    </lineage>
</organism>
<proteinExistence type="predicted"/>
<name>A0A8S5V7N0_9CAUD</name>
<evidence type="ECO:0000313" key="2">
    <source>
        <dbReference type="EMBL" id="DAG02769.1"/>
    </source>
</evidence>
<evidence type="ECO:0000256" key="1">
    <source>
        <dbReference type="SAM" id="MobiDB-lite"/>
    </source>
</evidence>
<protein>
    <submittedName>
        <fullName evidence="2">Uncharacterized protein</fullName>
    </submittedName>
</protein>
<feature type="compositionally biased region" description="Basic residues" evidence="1">
    <location>
        <begin position="88"/>
        <end position="101"/>
    </location>
</feature>
<accession>A0A8S5V7N0</accession>
<feature type="region of interest" description="Disordered" evidence="1">
    <location>
        <begin position="79"/>
        <end position="101"/>
    </location>
</feature>